<evidence type="ECO:0008006" key="3">
    <source>
        <dbReference type="Google" id="ProtNLM"/>
    </source>
</evidence>
<accession>A0A507E240</accession>
<dbReference type="EMBL" id="QEAQ01000057">
    <property type="protein sequence ID" value="TPX57160.1"/>
    <property type="molecule type" value="Genomic_DNA"/>
</dbReference>
<organism evidence="1 2">
    <name type="scientific">Powellomyces hirtus</name>
    <dbReference type="NCBI Taxonomy" id="109895"/>
    <lineage>
        <taxon>Eukaryota</taxon>
        <taxon>Fungi</taxon>
        <taxon>Fungi incertae sedis</taxon>
        <taxon>Chytridiomycota</taxon>
        <taxon>Chytridiomycota incertae sedis</taxon>
        <taxon>Chytridiomycetes</taxon>
        <taxon>Spizellomycetales</taxon>
        <taxon>Powellomycetaceae</taxon>
        <taxon>Powellomyces</taxon>
    </lineage>
</organism>
<name>A0A507E240_9FUNG</name>
<protein>
    <recommendedName>
        <fullName evidence="3">F-box domain-containing protein</fullName>
    </recommendedName>
</protein>
<reference evidence="1 2" key="1">
    <citation type="journal article" date="2019" name="Sci. Rep.">
        <title>Comparative genomics of chytrid fungi reveal insights into the obligate biotrophic and pathogenic lifestyle of Synchytrium endobioticum.</title>
        <authorList>
            <person name="van de Vossenberg B.T.L.H."/>
            <person name="Warris S."/>
            <person name="Nguyen H.D.T."/>
            <person name="van Gent-Pelzer M.P.E."/>
            <person name="Joly D.L."/>
            <person name="van de Geest H.C."/>
            <person name="Bonants P.J.M."/>
            <person name="Smith D.S."/>
            <person name="Levesque C.A."/>
            <person name="van der Lee T.A.J."/>
        </authorList>
    </citation>
    <scope>NUCLEOTIDE SEQUENCE [LARGE SCALE GENOMIC DNA]</scope>
    <source>
        <strain evidence="1 2">CBS 809.83</strain>
    </source>
</reference>
<dbReference type="AlphaFoldDB" id="A0A507E240"/>
<sequence>MDPPSLLSLFDITSVSGGRAKTPIIDIIAQFLSPHDILRLTQLNKALHSKRRHASSGELWWFLSFHTPPGRGMRPAERRRDWRRLVIEKYEAAQLAARSPTPVTKTFVAESPHMGEIMEPSELAQYQRPKLTSEEKMEARMWYKELKNKKTRGKGPERGLREFYVL</sequence>
<keyword evidence="2" id="KW-1185">Reference proteome</keyword>
<evidence type="ECO:0000313" key="2">
    <source>
        <dbReference type="Proteomes" id="UP000318582"/>
    </source>
</evidence>
<gene>
    <name evidence="1" type="ORF">PhCBS80983_g04011</name>
</gene>
<comment type="caution">
    <text evidence="1">The sequence shown here is derived from an EMBL/GenBank/DDBJ whole genome shotgun (WGS) entry which is preliminary data.</text>
</comment>
<proteinExistence type="predicted"/>
<evidence type="ECO:0000313" key="1">
    <source>
        <dbReference type="EMBL" id="TPX57160.1"/>
    </source>
</evidence>
<dbReference type="Proteomes" id="UP000318582">
    <property type="component" value="Unassembled WGS sequence"/>
</dbReference>